<dbReference type="PANTHER" id="PTHR11048:SF5">
    <property type="entry name" value="DECAPRENYL-PHOSPHATE PHOSPHORIBOSYLTRANSFERASE"/>
    <property type="match status" value="1"/>
</dbReference>
<feature type="transmembrane region" description="Helical" evidence="6">
    <location>
        <begin position="271"/>
        <end position="287"/>
    </location>
</feature>
<evidence type="ECO:0000256" key="1">
    <source>
        <dbReference type="ARBA" id="ARBA00004141"/>
    </source>
</evidence>
<feature type="transmembrane region" description="Helical" evidence="6">
    <location>
        <begin position="14"/>
        <end position="32"/>
    </location>
</feature>
<comment type="caution">
    <text evidence="7">The sequence shown here is derived from an EMBL/GenBank/DDBJ whole genome shotgun (WGS) entry which is preliminary data.</text>
</comment>
<evidence type="ECO:0000256" key="2">
    <source>
        <dbReference type="ARBA" id="ARBA00022475"/>
    </source>
</evidence>
<reference evidence="7 8" key="1">
    <citation type="journal article" date="2011" name="J. Bacteriol.">
        <title>Genome sequence of Methyloversatilis universalis FAM5T, a methylotrophic representative of the order Rhodocyclales.</title>
        <authorList>
            <person name="Kittichotirat W."/>
            <person name="Good N.M."/>
            <person name="Hall R."/>
            <person name="Bringel F."/>
            <person name="Lajus A."/>
            <person name="Medigue C."/>
            <person name="Smalley N.E."/>
            <person name="Beck D."/>
            <person name="Bumgarner R."/>
            <person name="Vuilleumier S."/>
            <person name="Kalyuzhnaya M.G."/>
        </authorList>
    </citation>
    <scope>NUCLEOTIDE SEQUENCE [LARGE SCALE GENOMIC DNA]</scope>
    <source>
        <strain evidence="8">ATCC BAA-1314 / JCM 13912 / FAM5</strain>
    </source>
</reference>
<dbReference type="GO" id="GO:0009247">
    <property type="term" value="P:glycolipid biosynthetic process"/>
    <property type="evidence" value="ECO:0007669"/>
    <property type="project" value="TreeGrafter"/>
</dbReference>
<dbReference type="GO" id="GO:0005886">
    <property type="term" value="C:plasma membrane"/>
    <property type="evidence" value="ECO:0007669"/>
    <property type="project" value="TreeGrafter"/>
</dbReference>
<dbReference type="NCBIfam" id="NF008977">
    <property type="entry name" value="PRK12324.1-2"/>
    <property type="match status" value="1"/>
</dbReference>
<name>F5RI50_METUF</name>
<dbReference type="RefSeq" id="WP_008064826.1">
    <property type="nucleotide sequence ID" value="NZ_AFHG01000059.1"/>
</dbReference>
<dbReference type="Pfam" id="PF01040">
    <property type="entry name" value="UbiA"/>
    <property type="match status" value="1"/>
</dbReference>
<dbReference type="InterPro" id="IPR039653">
    <property type="entry name" value="Prenyltransferase"/>
</dbReference>
<keyword evidence="7" id="KW-0808">Transferase</keyword>
<dbReference type="STRING" id="1000565.METUNv1_03999"/>
<dbReference type="eggNOG" id="COG0382">
    <property type="taxonomic scope" value="Bacteria"/>
</dbReference>
<proteinExistence type="predicted"/>
<evidence type="ECO:0000313" key="7">
    <source>
        <dbReference type="EMBL" id="EGK70031.1"/>
    </source>
</evidence>
<dbReference type="NCBIfam" id="NF008978">
    <property type="entry name" value="PRK12324.1-4"/>
    <property type="match status" value="1"/>
</dbReference>
<dbReference type="OrthoDB" id="9803632at2"/>
<evidence type="ECO:0000256" key="5">
    <source>
        <dbReference type="ARBA" id="ARBA00023136"/>
    </source>
</evidence>
<feature type="transmembrane region" description="Helical" evidence="6">
    <location>
        <begin position="130"/>
        <end position="147"/>
    </location>
</feature>
<comment type="subcellular location">
    <subcellularLocation>
        <location evidence="1">Membrane</location>
        <topology evidence="1">Multi-pass membrane protein</topology>
    </subcellularLocation>
</comment>
<evidence type="ECO:0000313" key="8">
    <source>
        <dbReference type="Proteomes" id="UP000005019"/>
    </source>
</evidence>
<accession>F5RI50</accession>
<dbReference type="CDD" id="cd13963">
    <property type="entry name" value="PT_UbiA_2"/>
    <property type="match status" value="1"/>
</dbReference>
<dbReference type="InterPro" id="IPR044878">
    <property type="entry name" value="UbiA_sf"/>
</dbReference>
<evidence type="ECO:0000256" key="4">
    <source>
        <dbReference type="ARBA" id="ARBA00022989"/>
    </source>
</evidence>
<feature type="transmembrane region" description="Helical" evidence="6">
    <location>
        <begin position="38"/>
        <end position="56"/>
    </location>
</feature>
<keyword evidence="5 6" id="KW-0472">Membrane</keyword>
<gene>
    <name evidence="7" type="ORF">METUNv1_03999</name>
</gene>
<dbReference type="AlphaFoldDB" id="F5RI50"/>
<dbReference type="Gene3D" id="1.10.357.140">
    <property type="entry name" value="UbiA prenyltransferase"/>
    <property type="match status" value="1"/>
</dbReference>
<keyword evidence="3 6" id="KW-0812">Transmembrane</keyword>
<feature type="transmembrane region" description="Helical" evidence="6">
    <location>
        <begin position="159"/>
        <end position="176"/>
    </location>
</feature>
<dbReference type="EMBL" id="AFHG01000059">
    <property type="protein sequence ID" value="EGK70031.1"/>
    <property type="molecule type" value="Genomic_DNA"/>
</dbReference>
<dbReference type="InterPro" id="IPR000537">
    <property type="entry name" value="UbiA_prenyltransferase"/>
</dbReference>
<evidence type="ECO:0000256" key="6">
    <source>
        <dbReference type="SAM" id="Phobius"/>
    </source>
</evidence>
<organism evidence="7 8">
    <name type="scientific">Methyloversatilis universalis (strain ATCC BAA-1314 / DSM 25237 / JCM 13912 / CCUG 52030 / FAM5)</name>
    <dbReference type="NCBI Taxonomy" id="1000565"/>
    <lineage>
        <taxon>Bacteria</taxon>
        <taxon>Pseudomonadati</taxon>
        <taxon>Pseudomonadota</taxon>
        <taxon>Betaproteobacteria</taxon>
        <taxon>Nitrosomonadales</taxon>
        <taxon>Sterolibacteriaceae</taxon>
        <taxon>Methyloversatilis</taxon>
    </lineage>
</organism>
<keyword evidence="8" id="KW-1185">Reference proteome</keyword>
<keyword evidence="4 6" id="KW-1133">Transmembrane helix</keyword>
<dbReference type="PANTHER" id="PTHR11048">
    <property type="entry name" value="PRENYLTRANSFERASES"/>
    <property type="match status" value="1"/>
</dbReference>
<feature type="transmembrane region" description="Helical" evidence="6">
    <location>
        <begin position="76"/>
        <end position="102"/>
    </location>
</feature>
<dbReference type="Proteomes" id="UP000005019">
    <property type="component" value="Unassembled WGS sequence"/>
</dbReference>
<feature type="transmembrane region" description="Helical" evidence="6">
    <location>
        <begin position="235"/>
        <end position="251"/>
    </location>
</feature>
<keyword evidence="2" id="KW-1003">Cell membrane</keyword>
<feature type="transmembrane region" description="Helical" evidence="6">
    <location>
        <begin position="197"/>
        <end position="220"/>
    </location>
</feature>
<dbReference type="GO" id="GO:0016765">
    <property type="term" value="F:transferase activity, transferring alkyl or aryl (other than methyl) groups"/>
    <property type="evidence" value="ECO:0007669"/>
    <property type="project" value="InterPro"/>
</dbReference>
<feature type="transmembrane region" description="Helical" evidence="6">
    <location>
        <begin position="108"/>
        <end position="125"/>
    </location>
</feature>
<protein>
    <submittedName>
        <fullName evidence="7">UbiA prenyltransferase</fullName>
    </submittedName>
</protein>
<evidence type="ECO:0000256" key="3">
    <source>
        <dbReference type="ARBA" id="ARBA00022692"/>
    </source>
</evidence>
<sequence>MIAAALQLMRPKQWVKNGFVFFGLLFGHAWHAPAMVQSALLAFAAFCLMSSAVYALNDFRDIAQDRLHPVKRLRPLASGALSPSVAVLLMGACSAASLLLAWQVGETLVWLLCVYGLINLGYSYGLKRVVVLDVFLISAGFMLRLLAGTTGLGIPPSNWLLMCGLLLTLFLGFAKRRAEMMLMEEGGGAHRKVLDHYSAVLLDQFITITGGCAVVAYALYTVDQDTVRIHGTSDLIYTLPFVLYGLFRYLYLMHREGGGGDPSHDLFRDRHLIAAMAGWVAVTVFILR</sequence>